<dbReference type="InterPro" id="IPR043519">
    <property type="entry name" value="NT_sf"/>
</dbReference>
<dbReference type="SUPFAM" id="SSF81301">
    <property type="entry name" value="Nucleotidyltransferase"/>
    <property type="match status" value="1"/>
</dbReference>
<evidence type="ECO:0000313" key="3">
    <source>
        <dbReference type="Proteomes" id="UP000275925"/>
    </source>
</evidence>
<dbReference type="Proteomes" id="UP000275925">
    <property type="component" value="Unassembled WGS sequence"/>
</dbReference>
<dbReference type="EMBL" id="BGZO01000012">
    <property type="protein sequence ID" value="GBR75961.1"/>
    <property type="molecule type" value="Genomic_DNA"/>
</dbReference>
<name>A0A388TH09_9BACT</name>
<organism evidence="2 3">
    <name type="scientific">Candidatus Termititenax persephonae</name>
    <dbReference type="NCBI Taxonomy" id="2218525"/>
    <lineage>
        <taxon>Bacteria</taxon>
        <taxon>Bacillati</taxon>
        <taxon>Candidatus Margulisiibacteriota</taxon>
        <taxon>Candidatus Termititenacia</taxon>
        <taxon>Candidatus Termititenacales</taxon>
        <taxon>Candidatus Termititenacaceae</taxon>
        <taxon>Candidatus Termititenax</taxon>
    </lineage>
</organism>
<dbReference type="AlphaFoldDB" id="A0A388TH09"/>
<keyword evidence="3" id="KW-1185">Reference proteome</keyword>
<dbReference type="InterPro" id="IPR007685">
    <property type="entry name" value="RelA_SpoT"/>
</dbReference>
<comment type="caution">
    <text evidence="2">The sequence shown here is derived from an EMBL/GenBank/DDBJ whole genome shotgun (WGS) entry which is preliminary data.</text>
</comment>
<proteinExistence type="predicted"/>
<gene>
    <name evidence="2" type="ORF">NO2_0582</name>
</gene>
<sequence>MALKAWEEKITNRLKYITTGLKQHGYPYLEEAYLAFSQILNCSEKNTFTKQLMYNNPYVKYICDRITQLSVPEESYEFYGGDYHRGVEAVKRYSNLYWGQLFKPGNYQNNKEQFLEQRRTSGPHADIYSLPIVGIREASKNLDSRFMCYFINEDSLVHKHLEIIKMVLHDLQKKATDWLWLPLMDSPSNEVKNTLKDIIEEYSVAHRGLGLKFQNAVTPKQLSKTLTTLAKYLSQVELETLRRLFWLSQHHPLKPNVPPQLFLPRIKDAESIIKKMENYAKTKNYGREILLSDITDITGACLAVEDYFAIENTMNLIKASIPRDFILEEENLFYKNKKEKPYRDVKYIIRLSHPSPSIPPSNHICYELQIKTIDSKIFHDIDHAGIYKGNLSLYEEELLKQPFWGQLWIKEKQLLEEYTALNKEYQRWCYRNFPS</sequence>
<feature type="domain" description="RelA/SpoT" evidence="1">
    <location>
        <begin position="264"/>
        <end position="393"/>
    </location>
</feature>
<protein>
    <recommendedName>
        <fullName evidence="1">RelA/SpoT domain-containing protein</fullName>
    </recommendedName>
</protein>
<dbReference type="Pfam" id="PF04607">
    <property type="entry name" value="RelA_SpoT"/>
    <property type="match status" value="1"/>
</dbReference>
<evidence type="ECO:0000313" key="2">
    <source>
        <dbReference type="EMBL" id="GBR75961.1"/>
    </source>
</evidence>
<dbReference type="SMART" id="SM00954">
    <property type="entry name" value="RelA_SpoT"/>
    <property type="match status" value="1"/>
</dbReference>
<dbReference type="GO" id="GO:0015969">
    <property type="term" value="P:guanosine tetraphosphate metabolic process"/>
    <property type="evidence" value="ECO:0007669"/>
    <property type="project" value="InterPro"/>
</dbReference>
<dbReference type="Gene3D" id="3.30.460.10">
    <property type="entry name" value="Beta Polymerase, domain 2"/>
    <property type="match status" value="1"/>
</dbReference>
<accession>A0A388TH09</accession>
<evidence type="ECO:0000259" key="1">
    <source>
        <dbReference type="SMART" id="SM00954"/>
    </source>
</evidence>
<reference evidence="2 3" key="1">
    <citation type="journal article" date="2019" name="ISME J.">
        <title>Genome analyses of uncultured TG2/ZB3 bacteria in 'Margulisbacteria' specifically attached to ectosymbiotic spirochetes of protists in the termite gut.</title>
        <authorList>
            <person name="Utami Y.D."/>
            <person name="Kuwahara H."/>
            <person name="Igai K."/>
            <person name="Murakami T."/>
            <person name="Sugaya K."/>
            <person name="Morikawa T."/>
            <person name="Nagura Y."/>
            <person name="Yuki M."/>
            <person name="Deevong P."/>
            <person name="Inoue T."/>
            <person name="Kihara K."/>
            <person name="Lo N."/>
            <person name="Yamada A."/>
            <person name="Ohkuma M."/>
            <person name="Hongoh Y."/>
        </authorList>
    </citation>
    <scope>NUCLEOTIDE SEQUENCE [LARGE SCALE GENOMIC DNA]</scope>
    <source>
        <strain evidence="2">NkOx7-02</strain>
    </source>
</reference>